<proteinExistence type="predicted"/>
<dbReference type="AlphaFoldDB" id="B8CD50"/>
<dbReference type="PaxDb" id="35128-Thaps10079"/>
<evidence type="ECO:0000313" key="3">
    <source>
        <dbReference type="Proteomes" id="UP000001449"/>
    </source>
</evidence>
<dbReference type="eggNOG" id="ENOG502T82Q">
    <property type="taxonomic scope" value="Eukaryota"/>
</dbReference>
<dbReference type="InParanoid" id="B8CD50"/>
<feature type="compositionally biased region" description="Basic and acidic residues" evidence="1">
    <location>
        <begin position="41"/>
        <end position="50"/>
    </location>
</feature>
<reference evidence="2 3" key="1">
    <citation type="journal article" date="2004" name="Science">
        <title>The genome of the diatom Thalassiosira pseudonana: ecology, evolution, and metabolism.</title>
        <authorList>
            <person name="Armbrust E.V."/>
            <person name="Berges J.A."/>
            <person name="Bowler C."/>
            <person name="Green B.R."/>
            <person name="Martinez D."/>
            <person name="Putnam N.H."/>
            <person name="Zhou S."/>
            <person name="Allen A.E."/>
            <person name="Apt K.E."/>
            <person name="Bechner M."/>
            <person name="Brzezinski M.A."/>
            <person name="Chaal B.K."/>
            <person name="Chiovitti A."/>
            <person name="Davis A.K."/>
            <person name="Demarest M.S."/>
            <person name="Detter J.C."/>
            <person name="Glavina T."/>
            <person name="Goodstein D."/>
            <person name="Hadi M.Z."/>
            <person name="Hellsten U."/>
            <person name="Hildebrand M."/>
            <person name="Jenkins B.D."/>
            <person name="Jurka J."/>
            <person name="Kapitonov V.V."/>
            <person name="Kroger N."/>
            <person name="Lau W.W."/>
            <person name="Lane T.W."/>
            <person name="Larimer F.W."/>
            <person name="Lippmeier J.C."/>
            <person name="Lucas S."/>
            <person name="Medina M."/>
            <person name="Montsant A."/>
            <person name="Obornik M."/>
            <person name="Parker M.S."/>
            <person name="Palenik B."/>
            <person name="Pazour G.J."/>
            <person name="Richardson P.M."/>
            <person name="Rynearson T.A."/>
            <person name="Saito M.A."/>
            <person name="Schwartz D.C."/>
            <person name="Thamatrakoln K."/>
            <person name="Valentin K."/>
            <person name="Vardi A."/>
            <person name="Wilkerson F.P."/>
            <person name="Rokhsar D.S."/>
        </authorList>
    </citation>
    <scope>NUCLEOTIDE SEQUENCE [LARGE SCALE GENOMIC DNA]</scope>
    <source>
        <strain evidence="2 3">CCMP1335</strain>
    </source>
</reference>
<feature type="compositionally biased region" description="Polar residues" evidence="1">
    <location>
        <begin position="94"/>
        <end position="113"/>
    </location>
</feature>
<keyword evidence="3" id="KW-1185">Reference proteome</keyword>
<dbReference type="HOGENOM" id="CLU_766167_0_0_1"/>
<dbReference type="RefSeq" id="XP_002294050.1">
    <property type="nucleotide sequence ID" value="XM_002294014.1"/>
</dbReference>
<dbReference type="KEGG" id="tps:THAPSDRAFT_10079"/>
<dbReference type="GeneID" id="7441968"/>
<evidence type="ECO:0000313" key="2">
    <source>
        <dbReference type="EMBL" id="EED88405.1"/>
    </source>
</evidence>
<protein>
    <submittedName>
        <fullName evidence="2">Uncharacterized protein</fullName>
    </submittedName>
</protein>
<reference evidence="2 3" key="2">
    <citation type="journal article" date="2008" name="Nature">
        <title>The Phaeodactylum genome reveals the evolutionary history of diatom genomes.</title>
        <authorList>
            <person name="Bowler C."/>
            <person name="Allen A.E."/>
            <person name="Badger J.H."/>
            <person name="Grimwood J."/>
            <person name="Jabbari K."/>
            <person name="Kuo A."/>
            <person name="Maheswari U."/>
            <person name="Martens C."/>
            <person name="Maumus F."/>
            <person name="Otillar R.P."/>
            <person name="Rayko E."/>
            <person name="Salamov A."/>
            <person name="Vandepoele K."/>
            <person name="Beszteri B."/>
            <person name="Gruber A."/>
            <person name="Heijde M."/>
            <person name="Katinka M."/>
            <person name="Mock T."/>
            <person name="Valentin K."/>
            <person name="Verret F."/>
            <person name="Berges J.A."/>
            <person name="Brownlee C."/>
            <person name="Cadoret J.P."/>
            <person name="Chiovitti A."/>
            <person name="Choi C.J."/>
            <person name="Coesel S."/>
            <person name="De Martino A."/>
            <person name="Detter J.C."/>
            <person name="Durkin C."/>
            <person name="Falciatore A."/>
            <person name="Fournet J."/>
            <person name="Haruta M."/>
            <person name="Huysman M.J."/>
            <person name="Jenkins B.D."/>
            <person name="Jiroutova K."/>
            <person name="Jorgensen R.E."/>
            <person name="Joubert Y."/>
            <person name="Kaplan A."/>
            <person name="Kroger N."/>
            <person name="Kroth P.G."/>
            <person name="La Roche J."/>
            <person name="Lindquist E."/>
            <person name="Lommer M."/>
            <person name="Martin-Jezequel V."/>
            <person name="Lopez P.J."/>
            <person name="Lucas S."/>
            <person name="Mangogna M."/>
            <person name="McGinnis K."/>
            <person name="Medlin L.K."/>
            <person name="Montsant A."/>
            <person name="Oudot-Le Secq M.P."/>
            <person name="Napoli C."/>
            <person name="Obornik M."/>
            <person name="Parker M.S."/>
            <person name="Petit J.L."/>
            <person name="Porcel B.M."/>
            <person name="Poulsen N."/>
            <person name="Robison M."/>
            <person name="Rychlewski L."/>
            <person name="Rynearson T.A."/>
            <person name="Schmutz J."/>
            <person name="Shapiro H."/>
            <person name="Siaut M."/>
            <person name="Stanley M."/>
            <person name="Sussman M.R."/>
            <person name="Taylor A.R."/>
            <person name="Vardi A."/>
            <person name="von Dassow P."/>
            <person name="Vyverman W."/>
            <person name="Willis A."/>
            <person name="Wyrwicz L.S."/>
            <person name="Rokhsar D.S."/>
            <person name="Weissenbach J."/>
            <person name="Armbrust E.V."/>
            <person name="Green B.R."/>
            <person name="Van de Peer Y."/>
            <person name="Grigoriev I.V."/>
        </authorList>
    </citation>
    <scope>NUCLEOTIDE SEQUENCE [LARGE SCALE GENOMIC DNA]</scope>
    <source>
        <strain evidence="2 3">CCMP1335</strain>
    </source>
</reference>
<feature type="compositionally biased region" description="Low complexity" evidence="1">
    <location>
        <begin position="11"/>
        <end position="25"/>
    </location>
</feature>
<feature type="region of interest" description="Disordered" evidence="1">
    <location>
        <begin position="1"/>
        <end position="113"/>
    </location>
</feature>
<name>B8CD50_THAPS</name>
<feature type="compositionally biased region" description="Polar residues" evidence="1">
    <location>
        <begin position="66"/>
        <end position="87"/>
    </location>
</feature>
<gene>
    <name evidence="2" type="ORF">THAPSDRAFT_10079</name>
</gene>
<sequence>MANQNEGSGGAASQEHSSSSSTPSDNESKPPVFMSNNFLNYRRDKAKAMELRQQQQMQRQKDDVQNHQAEQQHSFTSDQTTPSTNSLWDHFVNPLSSSSDTKPNPSQHAPSTILSPSVFSDLERSQTVDRFANIFMKLMGDVMSSGKLSSAWKNGGGSAGDESGTEGGIFSWLTKDYSKGVLLNDTTDDTTTEESINPDDYAAERNMIEPHLTPFIWGASCMVVTLASLRFGRWKQGRQLASSLGKTATNASKSNHRTVKDIGTIQDLRNNPQGSNYGNYNNIPFNQANRKESQKALANLTTLPADMALSILVGISTSIFLSRPHFLLRDFAESPSLQGRSVLREELCGEFSNEMERRNVEG</sequence>
<dbReference type="Proteomes" id="UP000001449">
    <property type="component" value="Chromosome 15"/>
</dbReference>
<evidence type="ECO:0000256" key="1">
    <source>
        <dbReference type="SAM" id="MobiDB-lite"/>
    </source>
</evidence>
<organism evidence="2 3">
    <name type="scientific">Thalassiosira pseudonana</name>
    <name type="common">Marine diatom</name>
    <name type="synonym">Cyclotella nana</name>
    <dbReference type="NCBI Taxonomy" id="35128"/>
    <lineage>
        <taxon>Eukaryota</taxon>
        <taxon>Sar</taxon>
        <taxon>Stramenopiles</taxon>
        <taxon>Ochrophyta</taxon>
        <taxon>Bacillariophyta</taxon>
        <taxon>Coscinodiscophyceae</taxon>
        <taxon>Thalassiosirophycidae</taxon>
        <taxon>Thalassiosirales</taxon>
        <taxon>Thalassiosiraceae</taxon>
        <taxon>Thalassiosira</taxon>
    </lineage>
</organism>
<dbReference type="EMBL" id="CM000650">
    <property type="protein sequence ID" value="EED88405.1"/>
    <property type="molecule type" value="Genomic_DNA"/>
</dbReference>
<accession>B8CD50</accession>